<evidence type="ECO:0000313" key="1">
    <source>
        <dbReference type="EMBL" id="MCU9848205.1"/>
    </source>
</evidence>
<proteinExistence type="predicted"/>
<sequence length="100" mass="11186">MEAIMAHRIDCIEKDDRYDPTQAIQFVGGRNSDGTRWRISQRDAIAGIESGKWAFYVLAGGRRINVIVAVSRFGNKYIKSEADDFSPNNLLNLQSCSFAA</sequence>
<organism evidence="1 2">
    <name type="scientific">Albidovulum salinarum</name>
    <dbReference type="NCBI Taxonomy" id="2984153"/>
    <lineage>
        <taxon>Bacteria</taxon>
        <taxon>Pseudomonadati</taxon>
        <taxon>Pseudomonadota</taxon>
        <taxon>Alphaproteobacteria</taxon>
        <taxon>Rhodobacterales</taxon>
        <taxon>Paracoccaceae</taxon>
        <taxon>Albidovulum</taxon>
    </lineage>
</organism>
<dbReference type="Proteomes" id="UP001209535">
    <property type="component" value="Unassembled WGS sequence"/>
</dbReference>
<reference evidence="1 2" key="1">
    <citation type="submission" date="2022-10" db="EMBL/GenBank/DDBJ databases">
        <title>Defluviimonas sp. nov., isolated from ocean surface sediments.</title>
        <authorList>
            <person name="He W."/>
            <person name="Wang L."/>
            <person name="Zhang D.-F."/>
        </authorList>
    </citation>
    <scope>NUCLEOTIDE SEQUENCE [LARGE SCALE GENOMIC DNA]</scope>
    <source>
        <strain evidence="1 2">WL0024</strain>
    </source>
</reference>
<keyword evidence="2" id="KW-1185">Reference proteome</keyword>
<accession>A0ABT2X2M8</accession>
<dbReference type="EMBL" id="JAOVQO010000007">
    <property type="protein sequence ID" value="MCU9848205.1"/>
    <property type="molecule type" value="Genomic_DNA"/>
</dbReference>
<dbReference type="InterPro" id="IPR024997">
    <property type="entry name" value="DUF3892"/>
</dbReference>
<name>A0ABT2X2M8_9RHOB</name>
<protein>
    <submittedName>
        <fullName evidence="1">DUF3892 domain-containing protein</fullName>
    </submittedName>
</protein>
<dbReference type="Pfam" id="PF13031">
    <property type="entry name" value="DUF3892"/>
    <property type="match status" value="1"/>
</dbReference>
<evidence type="ECO:0000313" key="2">
    <source>
        <dbReference type="Proteomes" id="UP001209535"/>
    </source>
</evidence>
<gene>
    <name evidence="1" type="ORF">OEZ60_09315</name>
</gene>
<comment type="caution">
    <text evidence="1">The sequence shown here is derived from an EMBL/GenBank/DDBJ whole genome shotgun (WGS) entry which is preliminary data.</text>
</comment>